<dbReference type="PANTHER" id="PTHR30026:SF20">
    <property type="entry name" value="OUTER MEMBRANE PROTEIN TOLC"/>
    <property type="match status" value="1"/>
</dbReference>
<dbReference type="GO" id="GO:0009279">
    <property type="term" value="C:cell outer membrane"/>
    <property type="evidence" value="ECO:0007669"/>
    <property type="project" value="UniProtKB-SubCell"/>
</dbReference>
<gene>
    <name evidence="8" type="ORF">LCGC14_0039380</name>
</gene>
<feature type="coiled-coil region" evidence="7">
    <location>
        <begin position="178"/>
        <end position="205"/>
    </location>
</feature>
<keyword evidence="2" id="KW-0813">Transport</keyword>
<evidence type="ECO:0000256" key="7">
    <source>
        <dbReference type="SAM" id="Coils"/>
    </source>
</evidence>
<comment type="subcellular location">
    <subcellularLocation>
        <location evidence="1">Cell outer membrane</location>
    </subcellularLocation>
</comment>
<evidence type="ECO:0000256" key="4">
    <source>
        <dbReference type="ARBA" id="ARBA00022692"/>
    </source>
</evidence>
<evidence type="ECO:0000256" key="5">
    <source>
        <dbReference type="ARBA" id="ARBA00023136"/>
    </source>
</evidence>
<feature type="coiled-coil region" evidence="7">
    <location>
        <begin position="355"/>
        <end position="407"/>
    </location>
</feature>
<dbReference type="EMBL" id="LAZR01000008">
    <property type="protein sequence ID" value="KKO08819.1"/>
    <property type="molecule type" value="Genomic_DNA"/>
</dbReference>
<evidence type="ECO:0000256" key="3">
    <source>
        <dbReference type="ARBA" id="ARBA00022452"/>
    </source>
</evidence>
<keyword evidence="5" id="KW-0472">Membrane</keyword>
<dbReference type="Pfam" id="PF02321">
    <property type="entry name" value="OEP"/>
    <property type="match status" value="2"/>
</dbReference>
<dbReference type="SUPFAM" id="SSF56954">
    <property type="entry name" value="Outer membrane efflux proteins (OEP)"/>
    <property type="match status" value="1"/>
</dbReference>
<evidence type="ECO:0000256" key="1">
    <source>
        <dbReference type="ARBA" id="ARBA00004442"/>
    </source>
</evidence>
<sequence length="478" mass="53055">MRMTQTYQHRSIARPLTTLLGATALVALLGAPAVYAAEVADESETIAAEAAAAAAMQESGSGSTLEDFFIAAMEFSPRIQIAEARRSIGTARKRAATGQLLPQINATANVSENRQEALDRVNQYRGERYALQLRQVLFDWQTFARRSSASMVEEQYEAEYFAELSALLTEVAEMYFEVLQAEDALRSIDSELEATQTQLRQIERMHGMQMVQITDLYDAQARLAAVEAERLNLATEVTLARESLYSASGLAVGDLFTLGDDAQLPQIEGTAMEWVARARQDNHMILAREYAVKAAERRVSERRGAYMPRVSLIAQQQQSNLGFDNQLLNSRTDTGYLALDVTIPLFAGGSNRAAVSEARSQQSIAQNELRQLNLDVSERTRLAYLRLQSTEQQIAAAEKLLEARRVASRARQRGFELGTVTSVDVLDAVRDEFVAERDLQAIRYEHIKMGLYLRRDSGTLTADDLVDISVSLQAPDAE</sequence>
<reference evidence="8" key="1">
    <citation type="journal article" date="2015" name="Nature">
        <title>Complex archaea that bridge the gap between prokaryotes and eukaryotes.</title>
        <authorList>
            <person name="Spang A."/>
            <person name="Saw J.H."/>
            <person name="Jorgensen S.L."/>
            <person name="Zaremba-Niedzwiedzka K."/>
            <person name="Martijn J."/>
            <person name="Lind A.E."/>
            <person name="van Eijk R."/>
            <person name="Schleper C."/>
            <person name="Guy L."/>
            <person name="Ettema T.J."/>
        </authorList>
    </citation>
    <scope>NUCLEOTIDE SEQUENCE</scope>
</reference>
<organism evidence="8">
    <name type="scientific">marine sediment metagenome</name>
    <dbReference type="NCBI Taxonomy" id="412755"/>
    <lineage>
        <taxon>unclassified sequences</taxon>
        <taxon>metagenomes</taxon>
        <taxon>ecological metagenomes</taxon>
    </lineage>
</organism>
<dbReference type="GO" id="GO:0015288">
    <property type="term" value="F:porin activity"/>
    <property type="evidence" value="ECO:0007669"/>
    <property type="project" value="TreeGrafter"/>
</dbReference>
<comment type="caution">
    <text evidence="8">The sequence shown here is derived from an EMBL/GenBank/DDBJ whole genome shotgun (WGS) entry which is preliminary data.</text>
</comment>
<dbReference type="AlphaFoldDB" id="A0A0F9YVG5"/>
<dbReference type="GO" id="GO:0015562">
    <property type="term" value="F:efflux transmembrane transporter activity"/>
    <property type="evidence" value="ECO:0007669"/>
    <property type="project" value="InterPro"/>
</dbReference>
<evidence type="ECO:0000256" key="2">
    <source>
        <dbReference type="ARBA" id="ARBA00022448"/>
    </source>
</evidence>
<proteinExistence type="predicted"/>
<dbReference type="GO" id="GO:1990281">
    <property type="term" value="C:efflux pump complex"/>
    <property type="evidence" value="ECO:0007669"/>
    <property type="project" value="TreeGrafter"/>
</dbReference>
<accession>A0A0F9YVG5</accession>
<keyword evidence="7" id="KW-0175">Coiled coil</keyword>
<protein>
    <submittedName>
        <fullName evidence="8">Uncharacterized protein</fullName>
    </submittedName>
</protein>
<keyword evidence="6" id="KW-0998">Cell outer membrane</keyword>
<name>A0A0F9YVG5_9ZZZZ</name>
<dbReference type="PANTHER" id="PTHR30026">
    <property type="entry name" value="OUTER MEMBRANE PROTEIN TOLC"/>
    <property type="match status" value="1"/>
</dbReference>
<dbReference type="InterPro" id="IPR003423">
    <property type="entry name" value="OMP_efflux"/>
</dbReference>
<evidence type="ECO:0000313" key="8">
    <source>
        <dbReference type="EMBL" id="KKO08819.1"/>
    </source>
</evidence>
<evidence type="ECO:0000256" key="6">
    <source>
        <dbReference type="ARBA" id="ARBA00023237"/>
    </source>
</evidence>
<keyword evidence="3" id="KW-1134">Transmembrane beta strand</keyword>
<keyword evidence="4" id="KW-0812">Transmembrane</keyword>
<dbReference type="Gene3D" id="1.20.1600.10">
    <property type="entry name" value="Outer membrane efflux proteins (OEP)"/>
    <property type="match status" value="1"/>
</dbReference>
<dbReference type="InterPro" id="IPR051906">
    <property type="entry name" value="TolC-like"/>
</dbReference>